<dbReference type="Proteomes" id="UP000320055">
    <property type="component" value="Unassembled WGS sequence"/>
</dbReference>
<name>A0A563W3W2_9CYAN</name>
<evidence type="ECO:0000313" key="1">
    <source>
        <dbReference type="EMBL" id="VEP18355.1"/>
    </source>
</evidence>
<proteinExistence type="predicted"/>
<dbReference type="EMBL" id="CAACVJ010000683">
    <property type="protein sequence ID" value="VEP18355.1"/>
    <property type="molecule type" value="Genomic_DNA"/>
</dbReference>
<sequence length="266" mass="30895">MEYSRLSKDKLQIPDVPGVSLVAYYREKPLELQKLIVDLQGILQDFFGSDFIPYALKQIHATIIGCEGIRTELGFVNKWFYTLRDEIKYIDYSGFLNYFINNDLFPLDICFGSYQPNVNYQFLSRNQHPGDRSFQLQLSTENTLIPTMIGWSFRKQIITTDINSIRRELQRFNCLHKYHKYPQDIDNDVYLRLGTIAGSYNSDLIASITQTINNYLQTLTPIIIPLSQEKLAIVKYQDLSLPISTTKIYSLADLSSDLNLLQQLYE</sequence>
<gene>
    <name evidence="1" type="ORF">H1P_760021</name>
</gene>
<protein>
    <submittedName>
        <fullName evidence="1">Uncharacterized protein</fullName>
    </submittedName>
</protein>
<dbReference type="AlphaFoldDB" id="A0A563W3W2"/>
<evidence type="ECO:0000313" key="2">
    <source>
        <dbReference type="Proteomes" id="UP000320055"/>
    </source>
</evidence>
<organism evidence="1 2">
    <name type="scientific">Hyella patelloides LEGE 07179</name>
    <dbReference type="NCBI Taxonomy" id="945734"/>
    <lineage>
        <taxon>Bacteria</taxon>
        <taxon>Bacillati</taxon>
        <taxon>Cyanobacteriota</taxon>
        <taxon>Cyanophyceae</taxon>
        <taxon>Pleurocapsales</taxon>
        <taxon>Hyellaceae</taxon>
        <taxon>Hyella</taxon>
    </lineage>
</organism>
<keyword evidence="2" id="KW-1185">Reference proteome</keyword>
<accession>A0A563W3W2</accession>
<reference evidence="1 2" key="1">
    <citation type="submission" date="2019-01" db="EMBL/GenBank/DDBJ databases">
        <authorList>
            <person name="Brito A."/>
        </authorList>
    </citation>
    <scope>NUCLEOTIDE SEQUENCE [LARGE SCALE GENOMIC DNA]</scope>
    <source>
        <strain evidence="1">1</strain>
    </source>
</reference>